<dbReference type="PROSITE" id="PS00622">
    <property type="entry name" value="HTH_LUXR_1"/>
    <property type="match status" value="1"/>
</dbReference>
<dbReference type="SUPFAM" id="SSF46894">
    <property type="entry name" value="C-terminal effector domain of the bipartite response regulators"/>
    <property type="match status" value="1"/>
</dbReference>
<dbReference type="PANTHER" id="PTHR47691:SF3">
    <property type="entry name" value="HTH-TYPE TRANSCRIPTIONAL REGULATOR RV0890C-RELATED"/>
    <property type="match status" value="1"/>
</dbReference>
<dbReference type="InterPro" id="IPR058852">
    <property type="entry name" value="HTH_77"/>
</dbReference>
<feature type="domain" description="HTH luxR-type" evidence="2">
    <location>
        <begin position="740"/>
        <end position="805"/>
    </location>
</feature>
<dbReference type="EMBL" id="JBHSPA010000052">
    <property type="protein sequence ID" value="MFC5830149.1"/>
    <property type="molecule type" value="Genomic_DNA"/>
</dbReference>
<dbReference type="PANTHER" id="PTHR47691">
    <property type="entry name" value="REGULATOR-RELATED"/>
    <property type="match status" value="1"/>
</dbReference>
<dbReference type="Gene3D" id="1.10.10.10">
    <property type="entry name" value="Winged helix-like DNA-binding domain superfamily/Winged helix DNA-binding domain"/>
    <property type="match status" value="1"/>
</dbReference>
<feature type="region of interest" description="Disordered" evidence="1">
    <location>
        <begin position="155"/>
        <end position="177"/>
    </location>
</feature>
<accession>A0ABW1CX28</accession>
<keyword evidence="3" id="KW-0547">Nucleotide-binding</keyword>
<reference evidence="4" key="1">
    <citation type="journal article" date="2019" name="Int. J. Syst. Evol. Microbiol.">
        <title>The Global Catalogue of Microorganisms (GCM) 10K type strain sequencing project: providing services to taxonomists for standard genome sequencing and annotation.</title>
        <authorList>
            <consortium name="The Broad Institute Genomics Platform"/>
            <consortium name="The Broad Institute Genome Sequencing Center for Infectious Disease"/>
            <person name="Wu L."/>
            <person name="Ma J."/>
        </authorList>
    </citation>
    <scope>NUCLEOTIDE SEQUENCE [LARGE SCALE GENOMIC DNA]</scope>
    <source>
        <strain evidence="4">CCUG 53903</strain>
    </source>
</reference>
<dbReference type="Pfam" id="PF00196">
    <property type="entry name" value="GerE"/>
    <property type="match status" value="1"/>
</dbReference>
<organism evidence="3 4">
    <name type="scientific">Nonomuraea insulae</name>
    <dbReference type="NCBI Taxonomy" id="1616787"/>
    <lineage>
        <taxon>Bacteria</taxon>
        <taxon>Bacillati</taxon>
        <taxon>Actinomycetota</taxon>
        <taxon>Actinomycetes</taxon>
        <taxon>Streptosporangiales</taxon>
        <taxon>Streptosporangiaceae</taxon>
        <taxon>Nonomuraea</taxon>
    </lineage>
</organism>
<keyword evidence="4" id="KW-1185">Reference proteome</keyword>
<dbReference type="Gene3D" id="3.40.50.300">
    <property type="entry name" value="P-loop containing nucleotide triphosphate hydrolases"/>
    <property type="match status" value="1"/>
</dbReference>
<dbReference type="GO" id="GO:0005524">
    <property type="term" value="F:ATP binding"/>
    <property type="evidence" value="ECO:0007669"/>
    <property type="project" value="UniProtKB-KW"/>
</dbReference>
<dbReference type="Gene3D" id="1.25.40.10">
    <property type="entry name" value="Tetratricopeptide repeat domain"/>
    <property type="match status" value="1"/>
</dbReference>
<name>A0ABW1CX28_9ACTN</name>
<dbReference type="SUPFAM" id="SSF52540">
    <property type="entry name" value="P-loop containing nucleoside triphosphate hydrolases"/>
    <property type="match status" value="1"/>
</dbReference>
<dbReference type="SUPFAM" id="SSF48452">
    <property type="entry name" value="TPR-like"/>
    <property type="match status" value="1"/>
</dbReference>
<dbReference type="Pfam" id="PF13424">
    <property type="entry name" value="TPR_12"/>
    <property type="match status" value="1"/>
</dbReference>
<evidence type="ECO:0000259" key="2">
    <source>
        <dbReference type="PROSITE" id="PS50043"/>
    </source>
</evidence>
<dbReference type="Proteomes" id="UP001596058">
    <property type="component" value="Unassembled WGS sequence"/>
</dbReference>
<sequence length="805" mass="86037">MLRSADFSNLPAEPNLFVGRETDVDELVHLMRVSRAVTLCGAGGIGKTRLALRLATRIAAGGVCMIELADLEKGELRGHVAAALGIVGDLTETIGDRRVLLLLDNCEPVIGECAELCRDLLGACPGVTVLATSREPLRVPGETVWRVPPLSVGGPASGSASGPVGGPASGSVGGPADGAESEAVRLFVARAAAARPGFELTDETRPLVVELCQALDGLPLAIELAAALVRVLSVGQLVERIDDRFRLLAGGARTAPARHRTLRAAVDWSYRLLTPQERLLLRRTAAFRSSWTLDLAEWVCSGPGLAEEEVLPRLCDLVDKSLVALDGEIAGQARYRLLETVREYALEQLVESGEEAGLRRGHLTALARLAARVKEALAPGTRTSWQVVERYINLFDGLKAEVSAACDWSIAIGMPQTALGLLTDIRFLLIGSGRKLDMAERLDRLLALDAPQVPLALRGQATVLRGELALSAGDLEPAMRHTRAGLDLCVKARDGYGEAVGTIVLAQLTGEQEALGRALETARQSGDLILESMAQGTRARHGLHQGRLHEARRAYQEVLSISEELDNHYGQTFGHIGLAQVARRFGDPATARRHYESGLRLLRHVDARQHTVSCLAGLGRVALEQGDLIEARVRLTEALVLSRDAGLRSGIAKRLEAWADLVMAEGDHRRAVLLAAASVELGGRRPDARTEEVLRPARERLGEAVVGVLWAEGAILSADQAVACALDGALPEPPAEPVLPLGQGSRLTAREWEIAELVARGLSNRGIADELVISPATVARHVANILAKLGFSTRTQIAAWVIGSR</sequence>
<dbReference type="Pfam" id="PF25872">
    <property type="entry name" value="HTH_77"/>
    <property type="match status" value="1"/>
</dbReference>
<evidence type="ECO:0000313" key="3">
    <source>
        <dbReference type="EMBL" id="MFC5830149.1"/>
    </source>
</evidence>
<dbReference type="InterPro" id="IPR027417">
    <property type="entry name" value="P-loop_NTPase"/>
</dbReference>
<dbReference type="InterPro" id="IPR000792">
    <property type="entry name" value="Tscrpt_reg_LuxR_C"/>
</dbReference>
<evidence type="ECO:0000313" key="4">
    <source>
        <dbReference type="Proteomes" id="UP001596058"/>
    </source>
</evidence>
<gene>
    <name evidence="3" type="ORF">ACFPZ3_40365</name>
</gene>
<comment type="caution">
    <text evidence="3">The sequence shown here is derived from an EMBL/GenBank/DDBJ whole genome shotgun (WGS) entry which is preliminary data.</text>
</comment>
<dbReference type="InterPro" id="IPR016032">
    <property type="entry name" value="Sig_transdc_resp-reg_C-effctor"/>
</dbReference>
<dbReference type="SMART" id="SM00421">
    <property type="entry name" value="HTH_LUXR"/>
    <property type="match status" value="1"/>
</dbReference>
<protein>
    <submittedName>
        <fullName evidence="3">ATP-binding protein</fullName>
    </submittedName>
</protein>
<dbReference type="InterPro" id="IPR011990">
    <property type="entry name" value="TPR-like_helical_dom_sf"/>
</dbReference>
<dbReference type="InterPro" id="IPR036388">
    <property type="entry name" value="WH-like_DNA-bd_sf"/>
</dbReference>
<evidence type="ECO:0000256" key="1">
    <source>
        <dbReference type="SAM" id="MobiDB-lite"/>
    </source>
</evidence>
<dbReference type="CDD" id="cd06170">
    <property type="entry name" value="LuxR_C_like"/>
    <property type="match status" value="1"/>
</dbReference>
<proteinExistence type="predicted"/>
<dbReference type="PRINTS" id="PR00364">
    <property type="entry name" value="DISEASERSIST"/>
</dbReference>
<keyword evidence="3" id="KW-0067">ATP-binding</keyword>
<dbReference type="PROSITE" id="PS50043">
    <property type="entry name" value="HTH_LUXR_2"/>
    <property type="match status" value="1"/>
</dbReference>
<dbReference type="RefSeq" id="WP_379519639.1">
    <property type="nucleotide sequence ID" value="NZ_JBHSPA010000052.1"/>
</dbReference>
<dbReference type="PRINTS" id="PR00038">
    <property type="entry name" value="HTHLUXR"/>
</dbReference>
<feature type="compositionally biased region" description="Gly residues" evidence="1">
    <location>
        <begin position="163"/>
        <end position="176"/>
    </location>
</feature>